<name>A0A2P2PTV2_RHIMU</name>
<dbReference type="EMBL" id="GGEC01077619">
    <property type="protein sequence ID" value="MBX58103.1"/>
    <property type="molecule type" value="Transcribed_RNA"/>
</dbReference>
<dbReference type="AlphaFoldDB" id="A0A2P2PTV2"/>
<reference evidence="1" key="1">
    <citation type="submission" date="2018-02" db="EMBL/GenBank/DDBJ databases">
        <title>Rhizophora mucronata_Transcriptome.</title>
        <authorList>
            <person name="Meera S.P."/>
            <person name="Sreeshan A."/>
            <person name="Augustine A."/>
        </authorList>
    </citation>
    <scope>NUCLEOTIDE SEQUENCE</scope>
    <source>
        <tissue evidence="1">Leaf</tissue>
    </source>
</reference>
<accession>A0A2P2PTV2</accession>
<organism evidence="1">
    <name type="scientific">Rhizophora mucronata</name>
    <name type="common">Asiatic mangrove</name>
    <dbReference type="NCBI Taxonomy" id="61149"/>
    <lineage>
        <taxon>Eukaryota</taxon>
        <taxon>Viridiplantae</taxon>
        <taxon>Streptophyta</taxon>
        <taxon>Embryophyta</taxon>
        <taxon>Tracheophyta</taxon>
        <taxon>Spermatophyta</taxon>
        <taxon>Magnoliopsida</taxon>
        <taxon>eudicotyledons</taxon>
        <taxon>Gunneridae</taxon>
        <taxon>Pentapetalae</taxon>
        <taxon>rosids</taxon>
        <taxon>fabids</taxon>
        <taxon>Malpighiales</taxon>
        <taxon>Rhizophoraceae</taxon>
        <taxon>Rhizophora</taxon>
    </lineage>
</organism>
<proteinExistence type="predicted"/>
<sequence length="46" mass="5102">MVNVEVFGGIMLKAVGLVHRFGSPIYIFRQNVTIRLFGCVCVCNIS</sequence>
<protein>
    <submittedName>
        <fullName evidence="1">Uncharacterized protein</fullName>
    </submittedName>
</protein>
<evidence type="ECO:0000313" key="1">
    <source>
        <dbReference type="EMBL" id="MBX58103.1"/>
    </source>
</evidence>